<evidence type="ECO:0000313" key="2">
    <source>
        <dbReference type="EMBL" id="RHN82487.1"/>
    </source>
</evidence>
<dbReference type="AlphaFoldDB" id="A0A396KAX6"/>
<sequence>MLQQSYLLFFKRKSLIFAWTALSGFQSTGNIFVLPLIFAWTALSGFQSTGTPSVA</sequence>
<keyword evidence="1" id="KW-1133">Transmembrane helix</keyword>
<keyword evidence="1" id="KW-0812">Transmembrane</keyword>
<organism evidence="2 3">
    <name type="scientific">Medicago truncatula</name>
    <name type="common">Barrel medic</name>
    <name type="synonym">Medicago tribuloides</name>
    <dbReference type="NCBI Taxonomy" id="3880"/>
    <lineage>
        <taxon>Eukaryota</taxon>
        <taxon>Viridiplantae</taxon>
        <taxon>Streptophyta</taxon>
        <taxon>Embryophyta</taxon>
        <taxon>Tracheophyta</taxon>
        <taxon>Spermatophyta</taxon>
        <taxon>Magnoliopsida</taxon>
        <taxon>eudicotyledons</taxon>
        <taxon>Gunneridae</taxon>
        <taxon>Pentapetalae</taxon>
        <taxon>rosids</taxon>
        <taxon>fabids</taxon>
        <taxon>Fabales</taxon>
        <taxon>Fabaceae</taxon>
        <taxon>Papilionoideae</taxon>
        <taxon>50 kb inversion clade</taxon>
        <taxon>NPAAA clade</taxon>
        <taxon>Hologalegina</taxon>
        <taxon>IRL clade</taxon>
        <taxon>Trifolieae</taxon>
        <taxon>Medicago</taxon>
    </lineage>
</organism>
<evidence type="ECO:0000256" key="1">
    <source>
        <dbReference type="SAM" id="Phobius"/>
    </source>
</evidence>
<reference evidence="3" key="1">
    <citation type="journal article" date="2018" name="Nat. Plants">
        <title>Whole-genome landscape of Medicago truncatula symbiotic genes.</title>
        <authorList>
            <person name="Pecrix Y."/>
            <person name="Staton S.E."/>
            <person name="Sallet E."/>
            <person name="Lelandais-Briere C."/>
            <person name="Moreau S."/>
            <person name="Carrere S."/>
            <person name="Blein T."/>
            <person name="Jardinaud M.F."/>
            <person name="Latrasse D."/>
            <person name="Zouine M."/>
            <person name="Zahm M."/>
            <person name="Kreplak J."/>
            <person name="Mayjonade B."/>
            <person name="Satge C."/>
            <person name="Perez M."/>
            <person name="Cauet S."/>
            <person name="Marande W."/>
            <person name="Chantry-Darmon C."/>
            <person name="Lopez-Roques C."/>
            <person name="Bouchez O."/>
            <person name="Berard A."/>
            <person name="Debelle F."/>
            <person name="Munos S."/>
            <person name="Bendahmane A."/>
            <person name="Berges H."/>
            <person name="Niebel A."/>
            <person name="Buitink J."/>
            <person name="Frugier F."/>
            <person name="Benhamed M."/>
            <person name="Crespi M."/>
            <person name="Gouzy J."/>
            <person name="Gamas P."/>
        </authorList>
    </citation>
    <scope>NUCLEOTIDE SEQUENCE [LARGE SCALE GENOMIC DNA]</scope>
    <source>
        <strain evidence="3">cv. Jemalong A17</strain>
    </source>
</reference>
<gene>
    <name evidence="2" type="ORF">MtrunA17_Chr1g0210411</name>
</gene>
<name>A0A396KAX6_MEDTR</name>
<dbReference type="EMBL" id="PSQE01000001">
    <property type="protein sequence ID" value="RHN82487.1"/>
    <property type="molecule type" value="Genomic_DNA"/>
</dbReference>
<accession>A0A396KAX6</accession>
<comment type="caution">
    <text evidence="2">The sequence shown here is derived from an EMBL/GenBank/DDBJ whole genome shotgun (WGS) entry which is preliminary data.</text>
</comment>
<proteinExistence type="predicted"/>
<evidence type="ECO:0000313" key="3">
    <source>
        <dbReference type="Proteomes" id="UP000265566"/>
    </source>
</evidence>
<keyword evidence="1" id="KW-0472">Membrane</keyword>
<feature type="transmembrane region" description="Helical" evidence="1">
    <location>
        <begin position="16"/>
        <end position="43"/>
    </location>
</feature>
<dbReference type="Gramene" id="rna6656">
    <property type="protein sequence ID" value="RHN82487.1"/>
    <property type="gene ID" value="gene6656"/>
</dbReference>
<protein>
    <submittedName>
        <fullName evidence="2">Uncharacterized protein</fullName>
    </submittedName>
</protein>
<dbReference type="Proteomes" id="UP000265566">
    <property type="component" value="Chromosome 1"/>
</dbReference>